<accession>A0A8H5ARU3</accession>
<evidence type="ECO:0000313" key="2">
    <source>
        <dbReference type="Proteomes" id="UP000541558"/>
    </source>
</evidence>
<proteinExistence type="predicted"/>
<protein>
    <submittedName>
        <fullName evidence="1">Uncharacterized protein</fullName>
    </submittedName>
</protein>
<dbReference type="Proteomes" id="UP000541558">
    <property type="component" value="Unassembled WGS sequence"/>
</dbReference>
<organism evidence="1 2">
    <name type="scientific">Ephemerocybe angulata</name>
    <dbReference type="NCBI Taxonomy" id="980116"/>
    <lineage>
        <taxon>Eukaryota</taxon>
        <taxon>Fungi</taxon>
        <taxon>Dikarya</taxon>
        <taxon>Basidiomycota</taxon>
        <taxon>Agaricomycotina</taxon>
        <taxon>Agaricomycetes</taxon>
        <taxon>Agaricomycetidae</taxon>
        <taxon>Agaricales</taxon>
        <taxon>Agaricineae</taxon>
        <taxon>Psathyrellaceae</taxon>
        <taxon>Ephemerocybe</taxon>
    </lineage>
</organism>
<dbReference type="EMBL" id="JAACJK010000232">
    <property type="protein sequence ID" value="KAF5309726.1"/>
    <property type="molecule type" value="Genomic_DNA"/>
</dbReference>
<dbReference type="OrthoDB" id="3054083at2759"/>
<sequence length="198" mass="21817">MYTESALLDISRSFDEARQVGLFSTVKACVVGALCKKPLIVSVAVHPGFESSPRNIDLYVEPYLHDASVTVPALAPFTQLEDAGACIRRYPRGAPREQRNHWSIFRVSPGGRGGANLPVNERYESYKCSDAVRTVWGNIVVVKSDRLGTVCDMEAVDLGLAEFLVYSYIEDDAIYDHPLIVDPLVIPVERALSSGWGE</sequence>
<evidence type="ECO:0000313" key="1">
    <source>
        <dbReference type="EMBL" id="KAF5309726.1"/>
    </source>
</evidence>
<reference evidence="1 2" key="1">
    <citation type="journal article" date="2020" name="ISME J.">
        <title>Uncovering the hidden diversity of litter-decomposition mechanisms in mushroom-forming fungi.</title>
        <authorList>
            <person name="Floudas D."/>
            <person name="Bentzer J."/>
            <person name="Ahren D."/>
            <person name="Johansson T."/>
            <person name="Persson P."/>
            <person name="Tunlid A."/>
        </authorList>
    </citation>
    <scope>NUCLEOTIDE SEQUENCE [LARGE SCALE GENOMIC DNA]</scope>
    <source>
        <strain evidence="1 2">CBS 175.51</strain>
    </source>
</reference>
<name>A0A8H5ARU3_9AGAR</name>
<dbReference type="AlphaFoldDB" id="A0A8H5ARU3"/>
<keyword evidence="2" id="KW-1185">Reference proteome</keyword>
<comment type="caution">
    <text evidence="1">The sequence shown here is derived from an EMBL/GenBank/DDBJ whole genome shotgun (WGS) entry which is preliminary data.</text>
</comment>
<gene>
    <name evidence="1" type="ORF">D9611_014435</name>
</gene>